<accession>A0A9J7ELI3</accession>
<evidence type="ECO:0000313" key="10">
    <source>
        <dbReference type="Proteomes" id="UP000301870"/>
    </source>
</evidence>
<dbReference type="Pfam" id="PF07819">
    <property type="entry name" value="PGAP1"/>
    <property type="match status" value="1"/>
</dbReference>
<feature type="transmembrane region" description="Helical" evidence="7">
    <location>
        <begin position="582"/>
        <end position="611"/>
    </location>
</feature>
<evidence type="ECO:0000256" key="5">
    <source>
        <dbReference type="ARBA" id="ARBA00023136"/>
    </source>
</evidence>
<dbReference type="Pfam" id="PF24660">
    <property type="entry name" value="PGAP1_3rd"/>
    <property type="match status" value="1"/>
</dbReference>
<dbReference type="GO" id="GO:0006888">
    <property type="term" value="P:endoplasmic reticulum to Golgi vesicle-mediated transport"/>
    <property type="evidence" value="ECO:0007669"/>
    <property type="project" value="TreeGrafter"/>
</dbReference>
<dbReference type="OrthoDB" id="348976at2759"/>
<organism evidence="10 11">
    <name type="scientific">Spodoptera litura</name>
    <name type="common">Asian cotton leafworm</name>
    <dbReference type="NCBI Taxonomy" id="69820"/>
    <lineage>
        <taxon>Eukaryota</taxon>
        <taxon>Metazoa</taxon>
        <taxon>Ecdysozoa</taxon>
        <taxon>Arthropoda</taxon>
        <taxon>Hexapoda</taxon>
        <taxon>Insecta</taxon>
        <taxon>Pterygota</taxon>
        <taxon>Neoptera</taxon>
        <taxon>Endopterygota</taxon>
        <taxon>Lepidoptera</taxon>
        <taxon>Glossata</taxon>
        <taxon>Ditrysia</taxon>
        <taxon>Noctuoidea</taxon>
        <taxon>Noctuidae</taxon>
        <taxon>Amphipyrinae</taxon>
        <taxon>Spodoptera</taxon>
    </lineage>
</organism>
<dbReference type="GO" id="GO:0050185">
    <property type="term" value="F:phosphatidylinositol deacylase activity"/>
    <property type="evidence" value="ECO:0007669"/>
    <property type="project" value="TreeGrafter"/>
</dbReference>
<keyword evidence="2 7" id="KW-0812">Transmembrane</keyword>
<keyword evidence="10" id="KW-1185">Reference proteome</keyword>
<evidence type="ECO:0000256" key="2">
    <source>
        <dbReference type="ARBA" id="ARBA00022692"/>
    </source>
</evidence>
<comment type="subcellular location">
    <subcellularLocation>
        <location evidence="1">Endomembrane system</location>
    </subcellularLocation>
</comment>
<keyword evidence="5 7" id="KW-0472">Membrane</keyword>
<gene>
    <name evidence="11" type="primary">LOC111359409</name>
</gene>
<feature type="region of interest" description="Disordered" evidence="6">
    <location>
        <begin position="815"/>
        <end position="866"/>
    </location>
</feature>
<evidence type="ECO:0000313" key="11">
    <source>
        <dbReference type="RefSeq" id="XP_022830722.1"/>
    </source>
</evidence>
<dbReference type="Proteomes" id="UP000301870">
    <property type="component" value="Chromosome 29"/>
</dbReference>
<dbReference type="InterPro" id="IPR012908">
    <property type="entry name" value="PGAP1-ab_dom-like"/>
</dbReference>
<dbReference type="GO" id="GO:0016020">
    <property type="term" value="C:membrane"/>
    <property type="evidence" value="ECO:0007669"/>
    <property type="project" value="GOC"/>
</dbReference>
<evidence type="ECO:0000256" key="3">
    <source>
        <dbReference type="ARBA" id="ARBA00022801"/>
    </source>
</evidence>
<name>A0A9J7ELI3_SPOLT</name>
<dbReference type="GO" id="GO:0006505">
    <property type="term" value="P:GPI anchor metabolic process"/>
    <property type="evidence" value="ECO:0007669"/>
    <property type="project" value="TreeGrafter"/>
</dbReference>
<evidence type="ECO:0000256" key="1">
    <source>
        <dbReference type="ARBA" id="ARBA00004308"/>
    </source>
</evidence>
<feature type="transmembrane region" description="Helical" evidence="7">
    <location>
        <begin position="769"/>
        <end position="802"/>
    </location>
</feature>
<evidence type="ECO:0000259" key="9">
    <source>
        <dbReference type="Pfam" id="PF25140"/>
    </source>
</evidence>
<feature type="region of interest" description="Disordered" evidence="6">
    <location>
        <begin position="657"/>
        <end position="690"/>
    </location>
</feature>
<dbReference type="PANTHER" id="PTHR15495:SF7">
    <property type="entry name" value="GPI INOSITOL-DEACYLASE"/>
    <property type="match status" value="1"/>
</dbReference>
<dbReference type="InterPro" id="IPR039529">
    <property type="entry name" value="PGAP1/BST1"/>
</dbReference>
<dbReference type="InterPro" id="IPR056824">
    <property type="entry name" value="PGAP1_TMD"/>
</dbReference>
<evidence type="ECO:0000256" key="4">
    <source>
        <dbReference type="ARBA" id="ARBA00022989"/>
    </source>
</evidence>
<dbReference type="CTD" id="80055"/>
<keyword evidence="4 7" id="KW-1133">Transmembrane helix</keyword>
<feature type="transmembrane region" description="Helical" evidence="7">
    <location>
        <begin position="526"/>
        <end position="550"/>
    </location>
</feature>
<feature type="compositionally biased region" description="Acidic residues" evidence="6">
    <location>
        <begin position="820"/>
        <end position="831"/>
    </location>
</feature>
<dbReference type="GO" id="GO:0005783">
    <property type="term" value="C:endoplasmic reticulum"/>
    <property type="evidence" value="ECO:0007669"/>
    <property type="project" value="TreeGrafter"/>
</dbReference>
<protein>
    <submittedName>
        <fullName evidence="11">GPI inositol-deacylase</fullName>
    </submittedName>
</protein>
<feature type="domain" description="GPI inositol-deacylase transmembrane" evidence="9">
    <location>
        <begin position="683"/>
        <end position="803"/>
    </location>
</feature>
<evidence type="ECO:0000259" key="8">
    <source>
        <dbReference type="Pfam" id="PF07819"/>
    </source>
</evidence>
<feature type="transmembrane region" description="Helical" evidence="7">
    <location>
        <begin position="483"/>
        <end position="506"/>
    </location>
</feature>
<sequence>MGGIIAKRLLAYPSTFNATSLAITLAAPLEAPVVNVDSAIDNYYMLMDLEWKYNINEQIEAKEQKMLLSFGNGPRDVLMPSGLTQSNDSYINALTTAIPGVWTSPDHVCIVWCKQLVMVINRYLFSIVDPHTEQLNEDHQVLKLQARRYFQANRSMILSPDIPRANMTMVADAFWYEDNRRIYQIARPQIEKMTYLMIRLVAFPQNRFVAVEAINLEDSEWIFGCNAKYTYFSYRYCKNAISLGELSRWTGAAADFGKRKLATINLHKIKEAYPDWSHVIVKVSPTRKPIVLNVDINDHASREIKVDLLSEIFFGKYTILKETEPDSLYYEVILKDFNLIHQAYLLHVEPTASCKATQYHVSAELHVPWAPNHENYHYFTHMKQSPMKLRLYRSSPNATQGFHTTEHARVTLLLDPQCTYTISISTSWYLRLAQYARNYSPVLVPYAVAVLLLAIRSNILHLQQYGHCMSLHSALMSEGVKPYYALVFCRLGATFFLAIPFMSFLFESASWENPELRYFIKSLLVLPTYMTALGIVNIMVTVLLATLVFSSQIAHRLLFRIMWRGGSGLAEKVASGLQKVPMVVSAGLLCAVPLSCGAASLVAGAAFYAFMLSKMYEEYLEDYVYKLMAKVGSRICYMFKKKKTTVHVSETSLIKEELSSQEGQGDGNKETDVMLDNTCPTSMDDKEEKHSDVDEDLSALNFHMMMFCLWLAVTLINVPALLTWARNFSYSIVLKPDTSYNIGLIMSACSTCVWQMNGPRKNLRHYESVTALLFSMAVFLIALGPLTLSLVNYGIALIFAVITVQQVCDKEEIVQRSDENSENDDNDNTENDTEKMNNQNEFDEKNQEDKCEGNNSDKTSESSEMEDAVEHCEVCSESRIFNVIKRIRDKISFTENL</sequence>
<reference evidence="11" key="1">
    <citation type="submission" date="2025-08" db="UniProtKB">
        <authorList>
            <consortium name="RefSeq"/>
        </authorList>
    </citation>
    <scope>IDENTIFICATION</scope>
    <source>
        <strain evidence="11">Ishihara</strain>
        <tissue evidence="11">Whole body</tissue>
    </source>
</reference>
<dbReference type="GeneID" id="111359409"/>
<keyword evidence="3" id="KW-0378">Hydrolase</keyword>
<dbReference type="Pfam" id="PF25140">
    <property type="entry name" value="PGAP1_TMD"/>
    <property type="match status" value="1"/>
</dbReference>
<dbReference type="PANTHER" id="PTHR15495">
    <property type="entry name" value="NEGATIVE REGULATOR OF VESICLE FORMATION-RELATED"/>
    <property type="match status" value="1"/>
</dbReference>
<proteinExistence type="predicted"/>
<dbReference type="KEGG" id="sliu:111359409"/>
<feature type="transmembrane region" description="Helical" evidence="7">
    <location>
        <begin position="707"/>
        <end position="726"/>
    </location>
</feature>
<feature type="compositionally biased region" description="Basic and acidic residues" evidence="6">
    <location>
        <begin position="842"/>
        <end position="852"/>
    </location>
</feature>
<dbReference type="RefSeq" id="XP_022830722.1">
    <property type="nucleotide sequence ID" value="XM_022974954.1"/>
</dbReference>
<feature type="transmembrane region" description="Helical" evidence="7">
    <location>
        <begin position="443"/>
        <end position="462"/>
    </location>
</feature>
<feature type="domain" description="GPI inositol-deacylase PGAP1-like alpha/beta" evidence="8">
    <location>
        <begin position="1"/>
        <end position="127"/>
    </location>
</feature>
<evidence type="ECO:0000256" key="7">
    <source>
        <dbReference type="SAM" id="Phobius"/>
    </source>
</evidence>
<dbReference type="AlphaFoldDB" id="A0A9J7ELI3"/>
<evidence type="ECO:0000256" key="6">
    <source>
        <dbReference type="SAM" id="MobiDB-lite"/>
    </source>
</evidence>